<dbReference type="InterPro" id="IPR051056">
    <property type="entry name" value="Glycosyl_Hydrolase_73"/>
</dbReference>
<reference evidence="3 4" key="1">
    <citation type="submission" date="2019-07" db="EMBL/GenBank/DDBJ databases">
        <authorList>
            <person name="Kim J.K."/>
            <person name="Cheong H.-M."/>
            <person name="Choi Y."/>
            <person name="Hwang K.J."/>
            <person name="Lee S."/>
            <person name="Choi C."/>
        </authorList>
    </citation>
    <scope>NUCLEOTIDE SEQUENCE [LARGE SCALE GENOMIC DNA]</scope>
    <source>
        <strain evidence="3 4">KS 22</strain>
    </source>
</reference>
<gene>
    <name evidence="3" type="ORF">FPL14_27390</name>
</gene>
<dbReference type="KEGG" id="cchl:FPL14_27390"/>
<dbReference type="PANTHER" id="PTHR33308:SF9">
    <property type="entry name" value="PEPTIDOGLYCAN HYDROLASE FLGJ"/>
    <property type="match status" value="1"/>
</dbReference>
<dbReference type="Gene3D" id="1.10.530.10">
    <property type="match status" value="1"/>
</dbReference>
<evidence type="ECO:0000259" key="2">
    <source>
        <dbReference type="SMART" id="SM00047"/>
    </source>
</evidence>
<dbReference type="SMART" id="SM00047">
    <property type="entry name" value="LYZ2"/>
    <property type="match status" value="1"/>
</dbReference>
<dbReference type="EMBL" id="CP041969">
    <property type="protein sequence ID" value="QMV44478.1"/>
    <property type="molecule type" value="Genomic_DNA"/>
</dbReference>
<evidence type="ECO:0000313" key="4">
    <source>
        <dbReference type="Proteomes" id="UP000515679"/>
    </source>
</evidence>
<evidence type="ECO:0000256" key="1">
    <source>
        <dbReference type="ARBA" id="ARBA00022801"/>
    </source>
</evidence>
<dbReference type="GO" id="GO:0004040">
    <property type="term" value="F:amidase activity"/>
    <property type="evidence" value="ECO:0007669"/>
    <property type="project" value="InterPro"/>
</dbReference>
<name>A0A7G5C5J4_9BACL</name>
<dbReference type="Pfam" id="PF01832">
    <property type="entry name" value="Glucosaminidase"/>
    <property type="match status" value="1"/>
</dbReference>
<keyword evidence="1" id="KW-0378">Hydrolase</keyword>
<protein>
    <submittedName>
        <fullName evidence="3">Muramidase (Flagellum-specific)</fullName>
    </submittedName>
</protein>
<proteinExistence type="predicted"/>
<organism evidence="3 4">
    <name type="scientific">Cohnella cholangitidis</name>
    <dbReference type="NCBI Taxonomy" id="2598458"/>
    <lineage>
        <taxon>Bacteria</taxon>
        <taxon>Bacillati</taxon>
        <taxon>Bacillota</taxon>
        <taxon>Bacilli</taxon>
        <taxon>Bacillales</taxon>
        <taxon>Paenibacillaceae</taxon>
        <taxon>Cohnella</taxon>
    </lineage>
</organism>
<keyword evidence="4" id="KW-1185">Reference proteome</keyword>
<dbReference type="AlphaFoldDB" id="A0A7G5C5J4"/>
<accession>A0A7G5C5J4</accession>
<dbReference type="Proteomes" id="UP000515679">
    <property type="component" value="Chromosome"/>
</dbReference>
<dbReference type="InterPro" id="IPR002901">
    <property type="entry name" value="MGlyc_endo_b_GlcNAc-like_dom"/>
</dbReference>
<dbReference type="RefSeq" id="WP_182300715.1">
    <property type="nucleotide sequence ID" value="NZ_CP041969.1"/>
</dbReference>
<dbReference type="PANTHER" id="PTHR33308">
    <property type="entry name" value="PEPTIDOGLYCAN HYDROLASE FLGJ"/>
    <property type="match status" value="1"/>
</dbReference>
<sequence length="222" mass="24885">MATYTKYSSSAFIALVAPIVMQVHREGGRLLPSVRIAQSWHETGGKVPSWHNLGGYKVGSGKPTPWWEGSSVNTATKEVYGGKEVSTTANWRAYKSIYHYYKDQDLLFDLSRYARVRAGKTPEEQCKMLQACGYATDPKYADKLLATIKTYDLTKYDAPVALAGEDEKEMKLTKTQQTMLVNALKQLASNKTIGQEWVVKAEKGELTVSELTWLNTMVMARK</sequence>
<feature type="domain" description="Mannosyl-glycoprotein endo-beta-N-acetylglucosamidase-like" evidence="2">
    <location>
        <begin position="2"/>
        <end position="157"/>
    </location>
</feature>
<evidence type="ECO:0000313" key="3">
    <source>
        <dbReference type="EMBL" id="QMV44478.1"/>
    </source>
</evidence>